<feature type="domain" description="Response regulatory" evidence="16">
    <location>
        <begin position="951"/>
        <end position="1070"/>
    </location>
</feature>
<dbReference type="PROSITE" id="PS50109">
    <property type="entry name" value="HIS_KIN"/>
    <property type="match status" value="1"/>
</dbReference>
<dbReference type="InterPro" id="IPR004358">
    <property type="entry name" value="Sig_transdc_His_kin-like_C"/>
</dbReference>
<dbReference type="PROSITE" id="PS50113">
    <property type="entry name" value="PAC"/>
    <property type="match status" value="2"/>
</dbReference>
<feature type="transmembrane region" description="Helical" evidence="14">
    <location>
        <begin position="69"/>
        <end position="91"/>
    </location>
</feature>
<dbReference type="Pfam" id="PF02518">
    <property type="entry name" value="HATPase_c"/>
    <property type="match status" value="1"/>
</dbReference>
<dbReference type="InterPro" id="IPR058544">
    <property type="entry name" value="ETR1_N"/>
</dbReference>
<dbReference type="Gene3D" id="3.30.565.10">
    <property type="entry name" value="Histidine kinase-like ATPase, C-terminal domain"/>
    <property type="match status" value="1"/>
</dbReference>
<evidence type="ECO:0000256" key="1">
    <source>
        <dbReference type="ARBA" id="ARBA00000085"/>
    </source>
</evidence>
<dbReference type="PANTHER" id="PTHR43047:SF72">
    <property type="entry name" value="OSMOSENSING HISTIDINE PROTEIN KINASE SLN1"/>
    <property type="match status" value="1"/>
</dbReference>
<dbReference type="SUPFAM" id="SSF52172">
    <property type="entry name" value="CheY-like"/>
    <property type="match status" value="1"/>
</dbReference>
<comment type="catalytic activity">
    <reaction evidence="1">
        <text>ATP + protein L-histidine = ADP + protein N-phospho-L-histidine.</text>
        <dbReference type="EC" id="2.7.13.3"/>
    </reaction>
</comment>
<dbReference type="Pfam" id="PF08447">
    <property type="entry name" value="PAS_3"/>
    <property type="match status" value="2"/>
</dbReference>
<evidence type="ECO:0000259" key="17">
    <source>
        <dbReference type="PROSITE" id="PS50112"/>
    </source>
</evidence>
<dbReference type="FunFam" id="1.10.287.130:FF:000038">
    <property type="entry name" value="Sensory transduction histidine kinase"/>
    <property type="match status" value="1"/>
</dbReference>
<dbReference type="SMART" id="SM00387">
    <property type="entry name" value="HATPase_c"/>
    <property type="match status" value="1"/>
</dbReference>
<keyword evidence="20" id="KW-1185">Reference proteome</keyword>
<evidence type="ECO:0000259" key="15">
    <source>
        <dbReference type="PROSITE" id="PS50109"/>
    </source>
</evidence>
<dbReference type="PANTHER" id="PTHR43047">
    <property type="entry name" value="TWO-COMPONENT HISTIDINE PROTEIN KINASE"/>
    <property type="match status" value="1"/>
</dbReference>
<feature type="domain" description="PAC" evidence="18">
    <location>
        <begin position="227"/>
        <end position="279"/>
    </location>
</feature>
<dbReference type="InterPro" id="IPR036890">
    <property type="entry name" value="HATPase_C_sf"/>
</dbReference>
<comment type="subcellular location">
    <subcellularLocation>
        <location evidence="2">Membrane</location>
    </subcellularLocation>
</comment>
<dbReference type="Proteomes" id="UP000317178">
    <property type="component" value="Chromosome"/>
</dbReference>
<dbReference type="InterPro" id="IPR003594">
    <property type="entry name" value="HATPase_dom"/>
</dbReference>
<dbReference type="InterPro" id="IPR005467">
    <property type="entry name" value="His_kinase_dom"/>
</dbReference>
<dbReference type="CDD" id="cd17546">
    <property type="entry name" value="REC_hyHK_CKI1_RcsC-like"/>
    <property type="match status" value="1"/>
</dbReference>
<feature type="modified residue" description="4-aspartylphosphate" evidence="12">
    <location>
        <position position="1005"/>
    </location>
</feature>
<dbReference type="CDD" id="cd00082">
    <property type="entry name" value="HisKA"/>
    <property type="match status" value="1"/>
</dbReference>
<dbReference type="GO" id="GO:0005524">
    <property type="term" value="F:ATP binding"/>
    <property type="evidence" value="ECO:0007669"/>
    <property type="project" value="UniProtKB-KW"/>
</dbReference>
<dbReference type="InterPro" id="IPR036097">
    <property type="entry name" value="HisK_dim/P_sf"/>
</dbReference>
<evidence type="ECO:0000256" key="9">
    <source>
        <dbReference type="ARBA" id="ARBA00023012"/>
    </source>
</evidence>
<dbReference type="Pfam" id="PF00072">
    <property type="entry name" value="Response_reg"/>
    <property type="match status" value="1"/>
</dbReference>
<feature type="domain" description="PAS" evidence="17">
    <location>
        <begin position="153"/>
        <end position="223"/>
    </location>
</feature>
<evidence type="ECO:0000256" key="3">
    <source>
        <dbReference type="ARBA" id="ARBA00012438"/>
    </source>
</evidence>
<evidence type="ECO:0000313" key="20">
    <source>
        <dbReference type="Proteomes" id="UP000317178"/>
    </source>
</evidence>
<dbReference type="SUPFAM" id="SSF55874">
    <property type="entry name" value="ATPase domain of HSP90 chaperone/DNA topoisomerase II/histidine kinase"/>
    <property type="match status" value="1"/>
</dbReference>
<keyword evidence="14" id="KW-0812">Transmembrane</keyword>
<evidence type="ECO:0000256" key="12">
    <source>
        <dbReference type="PROSITE-ProRule" id="PRU00169"/>
    </source>
</evidence>
<evidence type="ECO:0000256" key="14">
    <source>
        <dbReference type="SAM" id="Phobius"/>
    </source>
</evidence>
<dbReference type="SMART" id="SM00388">
    <property type="entry name" value="HisKA"/>
    <property type="match status" value="1"/>
</dbReference>
<dbReference type="GO" id="GO:0000155">
    <property type="term" value="F:phosphorelay sensor kinase activity"/>
    <property type="evidence" value="ECO:0007669"/>
    <property type="project" value="InterPro"/>
</dbReference>
<dbReference type="EC" id="2.7.13.3" evidence="3"/>
<dbReference type="PROSITE" id="PS50112">
    <property type="entry name" value="PAS"/>
    <property type="match status" value="1"/>
</dbReference>
<dbReference type="Pfam" id="PF00512">
    <property type="entry name" value="HisKA"/>
    <property type="match status" value="1"/>
</dbReference>
<keyword evidence="9" id="KW-0902">Two-component regulatory system</keyword>
<keyword evidence="8" id="KW-0067">ATP-binding</keyword>
<evidence type="ECO:0000256" key="10">
    <source>
        <dbReference type="ARBA" id="ARBA00023136"/>
    </source>
</evidence>
<keyword evidence="13" id="KW-0175">Coiled coil</keyword>
<evidence type="ECO:0000256" key="11">
    <source>
        <dbReference type="ARBA" id="ARBA00023306"/>
    </source>
</evidence>
<dbReference type="AlphaFoldDB" id="A0A518CT35"/>
<evidence type="ECO:0000256" key="13">
    <source>
        <dbReference type="SAM" id="Coils"/>
    </source>
</evidence>
<organism evidence="19 20">
    <name type="scientific">Polystyrenella longa</name>
    <dbReference type="NCBI Taxonomy" id="2528007"/>
    <lineage>
        <taxon>Bacteria</taxon>
        <taxon>Pseudomonadati</taxon>
        <taxon>Planctomycetota</taxon>
        <taxon>Planctomycetia</taxon>
        <taxon>Planctomycetales</taxon>
        <taxon>Planctomycetaceae</taxon>
        <taxon>Polystyrenella</taxon>
    </lineage>
</organism>
<dbReference type="SMART" id="SM00091">
    <property type="entry name" value="PAS"/>
    <property type="match status" value="3"/>
</dbReference>
<feature type="transmembrane region" description="Helical" evidence="14">
    <location>
        <begin position="39"/>
        <end position="57"/>
    </location>
</feature>
<evidence type="ECO:0000259" key="18">
    <source>
        <dbReference type="PROSITE" id="PS50113"/>
    </source>
</evidence>
<gene>
    <name evidence="19" type="primary">luxQ_5</name>
    <name evidence="19" type="ORF">Pla110_41440</name>
</gene>
<feature type="domain" description="Histidine kinase" evidence="15">
    <location>
        <begin position="704"/>
        <end position="922"/>
    </location>
</feature>
<dbReference type="PRINTS" id="PR00344">
    <property type="entry name" value="BCTRLSENSOR"/>
</dbReference>
<evidence type="ECO:0000313" key="19">
    <source>
        <dbReference type="EMBL" id="QDU82389.1"/>
    </source>
</evidence>
<sequence>MGTLIEFFSKLFDTSDFPARWYCGKWTSGHGWLHIISDLAIWGAYMAIPVVLVTFAFRHRKEIPYSNIYLLFAGFILACGTTHLIEAIIFWHPVYRLSGISKLVTASISWATVIVLIRMAPQAMELPGLKRSNTKLEREIKRRREAEKDLVETEKLFRITFENAAVGMAHVAPDGTWLRVNNRLSEIVGYTPEDLLQLTFQDITHPEDLNADLESYSKLLAGEIEKYAMEKRYYHKEGNIVWILLTVSLVKHENGEPDYTIAIIQDITERKTLEEASAETQRLLSTFMENAPSAMGVVELAPDNSDILHLLDNPAGERFFNVTEGGTSGKWSIEHLNMWPAAVQEWIENYRKAQRNQSTVNFQFQFIPPDSPVDSEQTLPLDNQIWLNVNMAYLGTGEEGRDRFCYIASDDTFRKQSEFRLQRSHDTFFHLIEAAPFGIHIVDDQLRMSQCSSGTEKLFGSADLLVGLSMDQIFTRLWGKQISSELMAVFQQTLTSGKSYTASDYSLYNLDNGKLEYFDWEIQQIILPDGKYGVVCYFYETTQWKEAELAARESESRLKLATELVKVGVVVCECENKHVILDKIAAEQYGLPSESALTLEEYRNCFFPEDRDRFDDQMHHAIAPGNQSTPTLEYRVVQKNGSRRWLGICMQVEFEISSTGSPEPSHWLIASIDLTERKRHEEQLDLARQQAEAANRARGEFLANMSHEIRTPMAALMGHVEILMTHLQDPDNRESVRTIKRNGHHLLEILNDILDISRIEAGKLEVEQTRCDIVQLLKDIDSLMRVRVDAHRVNFIITATEKIPKFVQTDPKRLKQILLNLVGNAIKFTHIGQIKVEVIFNSDESQIEFHVEDTGIGIPQEILSTLFRPFSQGDASRTRKYGGSGLGLAISQRLAGLLDGSITVESQTGVGSTFVVSLPILDKEELDLITLELDLPTAEEEQTVIRHLEGNILLVDDRRDIRFVGQHFLEEAGATVTTASDGAEAIRLVENAAEMGNEFRLIIMDVQMPKMDGNTAVMKLREMGFQTPIISLTADAMREDRERCLASGADDYLAKPIDKAHLVNKAASLICDITPEELKERRDNRAADTTEEGEA</sequence>
<dbReference type="KEGG" id="plon:Pla110_41440"/>
<dbReference type="InterPro" id="IPR001610">
    <property type="entry name" value="PAC"/>
</dbReference>
<proteinExistence type="predicted"/>
<dbReference type="SUPFAM" id="SSF55785">
    <property type="entry name" value="PYP-like sensor domain (PAS domain)"/>
    <property type="match status" value="4"/>
</dbReference>
<evidence type="ECO:0000259" key="16">
    <source>
        <dbReference type="PROSITE" id="PS50110"/>
    </source>
</evidence>
<dbReference type="OrthoDB" id="224742at2"/>
<dbReference type="GO" id="GO:0005886">
    <property type="term" value="C:plasma membrane"/>
    <property type="evidence" value="ECO:0007669"/>
    <property type="project" value="TreeGrafter"/>
</dbReference>
<dbReference type="FunFam" id="3.30.565.10:FF:000010">
    <property type="entry name" value="Sensor histidine kinase RcsC"/>
    <property type="match status" value="1"/>
</dbReference>
<dbReference type="InterPro" id="IPR035965">
    <property type="entry name" value="PAS-like_dom_sf"/>
</dbReference>
<keyword evidence="7 19" id="KW-0418">Kinase</keyword>
<dbReference type="Gene3D" id="3.40.50.2300">
    <property type="match status" value="1"/>
</dbReference>
<dbReference type="InterPro" id="IPR011006">
    <property type="entry name" value="CheY-like_superfamily"/>
</dbReference>
<evidence type="ECO:0000256" key="8">
    <source>
        <dbReference type="ARBA" id="ARBA00022840"/>
    </source>
</evidence>
<dbReference type="SUPFAM" id="SSF47384">
    <property type="entry name" value="Homodimeric domain of signal transducing histidine kinase"/>
    <property type="match status" value="1"/>
</dbReference>
<feature type="coiled-coil region" evidence="13">
    <location>
        <begin position="129"/>
        <end position="156"/>
    </location>
</feature>
<reference evidence="19 20" key="1">
    <citation type="submission" date="2019-02" db="EMBL/GenBank/DDBJ databases">
        <title>Deep-cultivation of Planctomycetes and their phenomic and genomic characterization uncovers novel biology.</title>
        <authorList>
            <person name="Wiegand S."/>
            <person name="Jogler M."/>
            <person name="Boedeker C."/>
            <person name="Pinto D."/>
            <person name="Vollmers J."/>
            <person name="Rivas-Marin E."/>
            <person name="Kohn T."/>
            <person name="Peeters S.H."/>
            <person name="Heuer A."/>
            <person name="Rast P."/>
            <person name="Oberbeckmann S."/>
            <person name="Bunk B."/>
            <person name="Jeske O."/>
            <person name="Meyerdierks A."/>
            <person name="Storesund J.E."/>
            <person name="Kallscheuer N."/>
            <person name="Luecker S."/>
            <person name="Lage O.M."/>
            <person name="Pohl T."/>
            <person name="Merkel B.J."/>
            <person name="Hornburger P."/>
            <person name="Mueller R.-W."/>
            <person name="Bruemmer F."/>
            <person name="Labrenz M."/>
            <person name="Spormann A.M."/>
            <person name="Op den Camp H."/>
            <person name="Overmann J."/>
            <person name="Amann R."/>
            <person name="Jetten M.S.M."/>
            <person name="Mascher T."/>
            <person name="Medema M.H."/>
            <person name="Devos D.P."/>
            <person name="Kaster A.-K."/>
            <person name="Ovreas L."/>
            <person name="Rohde M."/>
            <person name="Galperin M.Y."/>
            <person name="Jogler C."/>
        </authorList>
    </citation>
    <scope>NUCLEOTIDE SEQUENCE [LARGE SCALE GENOMIC DNA]</scope>
    <source>
        <strain evidence="19 20">Pla110</strain>
    </source>
</reference>
<dbReference type="Gene3D" id="1.10.287.130">
    <property type="match status" value="1"/>
</dbReference>
<evidence type="ECO:0000256" key="6">
    <source>
        <dbReference type="ARBA" id="ARBA00022741"/>
    </source>
</evidence>
<accession>A0A518CT35</accession>
<dbReference type="EMBL" id="CP036281">
    <property type="protein sequence ID" value="QDU82389.1"/>
    <property type="molecule type" value="Genomic_DNA"/>
</dbReference>
<protein>
    <recommendedName>
        <fullName evidence="3">histidine kinase</fullName>
        <ecNumber evidence="3">2.7.13.3</ecNumber>
    </recommendedName>
</protein>
<dbReference type="SMART" id="SM00448">
    <property type="entry name" value="REC"/>
    <property type="match status" value="1"/>
</dbReference>
<dbReference type="PROSITE" id="PS50110">
    <property type="entry name" value="RESPONSE_REGULATORY"/>
    <property type="match status" value="1"/>
</dbReference>
<dbReference type="CDD" id="cd00130">
    <property type="entry name" value="PAS"/>
    <property type="match status" value="1"/>
</dbReference>
<keyword evidence="10 14" id="KW-0472">Membrane</keyword>
<dbReference type="InterPro" id="IPR000700">
    <property type="entry name" value="PAS-assoc_C"/>
</dbReference>
<dbReference type="InterPro" id="IPR003661">
    <property type="entry name" value="HisK_dim/P_dom"/>
</dbReference>
<evidence type="ECO:0000256" key="7">
    <source>
        <dbReference type="ARBA" id="ARBA00022777"/>
    </source>
</evidence>
<keyword evidence="5 19" id="KW-0808">Transferase</keyword>
<dbReference type="GO" id="GO:0009927">
    <property type="term" value="F:histidine phosphotransfer kinase activity"/>
    <property type="evidence" value="ECO:0007669"/>
    <property type="project" value="TreeGrafter"/>
</dbReference>
<dbReference type="Pfam" id="PF25487">
    <property type="entry name" value="ETR1_N"/>
    <property type="match status" value="1"/>
</dbReference>
<dbReference type="CDD" id="cd16922">
    <property type="entry name" value="HATPase_EvgS-ArcB-TorS-like"/>
    <property type="match status" value="1"/>
</dbReference>
<dbReference type="RefSeq" id="WP_144998531.1">
    <property type="nucleotide sequence ID" value="NZ_CP036281.1"/>
</dbReference>
<keyword evidence="6" id="KW-0547">Nucleotide-binding</keyword>
<keyword evidence="14" id="KW-1133">Transmembrane helix</keyword>
<name>A0A518CT35_9PLAN</name>
<dbReference type="NCBIfam" id="TIGR00229">
    <property type="entry name" value="sensory_box"/>
    <property type="match status" value="2"/>
</dbReference>
<evidence type="ECO:0000256" key="4">
    <source>
        <dbReference type="ARBA" id="ARBA00022553"/>
    </source>
</evidence>
<evidence type="ECO:0000256" key="5">
    <source>
        <dbReference type="ARBA" id="ARBA00022679"/>
    </source>
</evidence>
<feature type="domain" description="PAC" evidence="18">
    <location>
        <begin position="630"/>
        <end position="686"/>
    </location>
</feature>
<dbReference type="InterPro" id="IPR000014">
    <property type="entry name" value="PAS"/>
</dbReference>
<dbReference type="InterPro" id="IPR001789">
    <property type="entry name" value="Sig_transdc_resp-reg_receiver"/>
</dbReference>
<dbReference type="InterPro" id="IPR013655">
    <property type="entry name" value="PAS_fold_3"/>
</dbReference>
<keyword evidence="11" id="KW-0131">Cell cycle</keyword>
<evidence type="ECO:0000256" key="2">
    <source>
        <dbReference type="ARBA" id="ARBA00004370"/>
    </source>
</evidence>
<keyword evidence="4 12" id="KW-0597">Phosphoprotein</keyword>
<dbReference type="SMART" id="SM00086">
    <property type="entry name" value="PAC"/>
    <property type="match status" value="2"/>
</dbReference>
<dbReference type="Gene3D" id="3.30.450.20">
    <property type="entry name" value="PAS domain"/>
    <property type="match status" value="3"/>
</dbReference>